<protein>
    <submittedName>
        <fullName evidence="2">Uncharacterized protein</fullName>
    </submittedName>
</protein>
<comment type="caution">
    <text evidence="2">The sequence shown here is derived from an EMBL/GenBank/DDBJ whole genome shotgun (WGS) entry which is preliminary data.</text>
</comment>
<feature type="compositionally biased region" description="Polar residues" evidence="1">
    <location>
        <begin position="64"/>
        <end position="74"/>
    </location>
</feature>
<reference evidence="2" key="1">
    <citation type="submission" date="2021-10" db="EMBL/GenBank/DDBJ databases">
        <title>Melipona bicolor Genome sequencing and assembly.</title>
        <authorList>
            <person name="Araujo N.S."/>
            <person name="Arias M.C."/>
        </authorList>
    </citation>
    <scope>NUCLEOTIDE SEQUENCE</scope>
    <source>
        <strain evidence="2">USP_2M_L1-L4_2017</strain>
        <tissue evidence="2">Whole body</tissue>
    </source>
</reference>
<evidence type="ECO:0000256" key="1">
    <source>
        <dbReference type="SAM" id="MobiDB-lite"/>
    </source>
</evidence>
<keyword evidence="3" id="KW-1185">Reference proteome</keyword>
<name>A0AA40GGZ6_9HYME</name>
<dbReference type="AlphaFoldDB" id="A0AA40GGZ6"/>
<dbReference type="EMBL" id="JAHYIQ010000001">
    <property type="protein sequence ID" value="KAK1137641.1"/>
    <property type="molecule type" value="Genomic_DNA"/>
</dbReference>
<accession>A0AA40GGZ6</accession>
<evidence type="ECO:0000313" key="3">
    <source>
        <dbReference type="Proteomes" id="UP001177670"/>
    </source>
</evidence>
<feature type="compositionally biased region" description="Basic and acidic residues" evidence="1">
    <location>
        <begin position="1"/>
        <end position="16"/>
    </location>
</feature>
<proteinExistence type="predicted"/>
<evidence type="ECO:0000313" key="2">
    <source>
        <dbReference type="EMBL" id="KAK1137641.1"/>
    </source>
</evidence>
<gene>
    <name evidence="2" type="ORF">K0M31_002139</name>
</gene>
<dbReference type="Proteomes" id="UP001177670">
    <property type="component" value="Unassembled WGS sequence"/>
</dbReference>
<feature type="region of interest" description="Disordered" evidence="1">
    <location>
        <begin position="1"/>
        <end position="74"/>
    </location>
</feature>
<organism evidence="2 3">
    <name type="scientific">Melipona bicolor</name>
    <dbReference type="NCBI Taxonomy" id="60889"/>
    <lineage>
        <taxon>Eukaryota</taxon>
        <taxon>Metazoa</taxon>
        <taxon>Ecdysozoa</taxon>
        <taxon>Arthropoda</taxon>
        <taxon>Hexapoda</taxon>
        <taxon>Insecta</taxon>
        <taxon>Pterygota</taxon>
        <taxon>Neoptera</taxon>
        <taxon>Endopterygota</taxon>
        <taxon>Hymenoptera</taxon>
        <taxon>Apocrita</taxon>
        <taxon>Aculeata</taxon>
        <taxon>Apoidea</taxon>
        <taxon>Anthophila</taxon>
        <taxon>Apidae</taxon>
        <taxon>Melipona</taxon>
    </lineage>
</organism>
<sequence length="100" mass="11379">MARPEQEDRQAAEGAKRRSKLGRAHPLLRCEILRGGPLQTHRRDHKETTRARETRRSVSGLLRESNSTTPFSSAITTEEMEFNCAVNEKLRRFTPAACES</sequence>
<feature type="compositionally biased region" description="Basic and acidic residues" evidence="1">
    <location>
        <begin position="45"/>
        <end position="56"/>
    </location>
</feature>